<keyword evidence="1" id="KW-1133">Transmembrane helix</keyword>
<dbReference type="Proteomes" id="UP000184222">
    <property type="component" value="Chromosome"/>
</dbReference>
<sequence length="1025" mass="119882">MNAIFEKQNILSILVISVVVIAIFIIIIKMYKKLIQRLLFYKKGLGKINGFFAKLFKVNALNEIYLEFYRSLSLWKKFRLYFAKKNILIDNSLKIENEFGIYFKLESNQLRLYINPEKLHESDIKEADILCLFNKVFKGCINLVVVNVNSKLDKTNLTNLMDPMNKCFTYISKYLSSNFNYIVNIVEQDDNVPYKTWCEYAQLTNITNFWSNEKPSSSWFDLVTNKYTDKQLYLSEQPFSSEQVRDLYCFLNNCLSHEYFINLLQAEIPHKIARYRGFSIDLFKRNKFLKSRLIEKAYSTQKLTKKLKKMICFITMFLLTGCFIAGWYQVKNNIKNIASQIPLTCKYSGYLSEINLENYHKSLNEVFYNSLIVELAYHNAGKKRLDRLWEKFIYNHVILRALSKADNPIQKLALNILQNQITDPNVRELISDNLWLWSKVTKIPENVLSVWLEIDHEKTNAKSVYDISFDGQQDNKTIEYIDNFVMQVSEQKDPLKVSLDKTVTNKALELTLLDQLLNDHDLNIHIHDSKLSNQLSLSYEQRVVLNHFVTYLELRNTIETVVDEKSIQDKVNQLSNIKNSIKQLAKTPWDKRLASFMLQSISDKFYLSSLKEHKYYYSYNFYQKNIKPVNSELANTVKAYTEIGADINPIYAEFKSSLDKYIKAYRNYYYQKATEAFEVNSRDIDTLILRLKRINTSSNLESSLSAIQKNVLQLKDVFMTEKGFKGVSNFYNDIKSYNKLMDKYIDILDKAKSNPEVLIDLYQNDKHPFEKDMDEFLKSIKATPKLAKLLSQPAVVSEQVTTELLQQDVQKYWNTNLQATYNKIFDSFPFKENSSNPISVDTLTKTIGKGGEFWKSYAKIAPLIKNYDTNKWLTDKQFKEYQKIDELSRLLWDANGKPKPIKFTLKTSESLPSYSHVESSWIFFKDKKVSYYEGVLSVGKNSISDIGVGGVKQTFEVQWWLNKVASVALVSDKKNLIAQQAKEGDWSFWKLLKSADHKGNTFSWNFNNNETKVSFDIDYSNIWFN</sequence>
<dbReference type="EMBL" id="CP016796">
    <property type="protein sequence ID" value="API87667.1"/>
    <property type="molecule type" value="Genomic_DNA"/>
</dbReference>
<feature type="transmembrane region" description="Helical" evidence="1">
    <location>
        <begin position="12"/>
        <end position="31"/>
    </location>
</feature>
<protein>
    <recommendedName>
        <fullName evidence="4">Type VI secretion system IcmF C-terminal domain-containing protein</fullName>
    </recommendedName>
</protein>
<gene>
    <name evidence="2" type="ORF">F7310_10030</name>
</gene>
<dbReference type="STRING" id="573570.F7310_10030"/>
<organism evidence="2 3">
    <name type="scientific">Francisella uliginis</name>
    <dbReference type="NCBI Taxonomy" id="573570"/>
    <lineage>
        <taxon>Bacteria</taxon>
        <taxon>Pseudomonadati</taxon>
        <taxon>Pseudomonadota</taxon>
        <taxon>Gammaproteobacteria</taxon>
        <taxon>Thiotrichales</taxon>
        <taxon>Francisellaceae</taxon>
        <taxon>Francisella</taxon>
    </lineage>
</organism>
<name>A0A1L4BV06_9GAMM</name>
<dbReference type="AlphaFoldDB" id="A0A1L4BV06"/>
<evidence type="ECO:0008006" key="4">
    <source>
        <dbReference type="Google" id="ProtNLM"/>
    </source>
</evidence>
<keyword evidence="1" id="KW-0472">Membrane</keyword>
<reference evidence="2 3" key="1">
    <citation type="journal article" date="2016" name="Appl. Environ. Microbiol.">
        <title>Whole genome relationships among Francisella bacteria of diverse origin define new species and provide specific regions for detection.</title>
        <authorList>
            <person name="Challacombe J.F."/>
            <person name="Petersen J.M."/>
            <person name="Gallegos-Graves V."/>
            <person name="Hodge D."/>
            <person name="Pillai S."/>
            <person name="Kuske C.R."/>
        </authorList>
    </citation>
    <scope>NUCLEOTIDE SEQUENCE [LARGE SCALE GENOMIC DNA]</scope>
    <source>
        <strain evidence="3">TX07-7310</strain>
    </source>
</reference>
<proteinExistence type="predicted"/>
<accession>A0A1L4BV06</accession>
<keyword evidence="3" id="KW-1185">Reference proteome</keyword>
<evidence type="ECO:0000313" key="3">
    <source>
        <dbReference type="Proteomes" id="UP000184222"/>
    </source>
</evidence>
<dbReference type="RefSeq" id="WP_072713444.1">
    <property type="nucleotide sequence ID" value="NZ_CP016796.1"/>
</dbReference>
<keyword evidence="1" id="KW-0812">Transmembrane</keyword>
<dbReference type="KEGG" id="frx:F7310_10030"/>
<evidence type="ECO:0000313" key="2">
    <source>
        <dbReference type="EMBL" id="API87667.1"/>
    </source>
</evidence>
<dbReference type="OrthoDB" id="5602897at2"/>
<feature type="transmembrane region" description="Helical" evidence="1">
    <location>
        <begin position="310"/>
        <end position="330"/>
    </location>
</feature>
<evidence type="ECO:0000256" key="1">
    <source>
        <dbReference type="SAM" id="Phobius"/>
    </source>
</evidence>